<dbReference type="AlphaFoldDB" id="A0A1W6D0G1"/>
<gene>
    <name evidence="2" type="ORF">B0A89_00485</name>
</gene>
<reference evidence="2 3" key="1">
    <citation type="submission" date="2017-03" db="EMBL/GenBank/DDBJ databases">
        <title>Genome sequence of Paracoccus contaminans isolated from a water microcosm.</title>
        <authorList>
            <person name="Aurass P."/>
            <person name="Karste S."/>
            <person name="Trost E."/>
            <person name="Glaeser S.P."/>
            <person name="Kaempfer P."/>
            <person name="Flieger A."/>
        </authorList>
    </citation>
    <scope>NUCLEOTIDE SEQUENCE [LARGE SCALE GENOMIC DNA]</scope>
    <source>
        <strain evidence="3">RKI 16-01929T\LMG 29738T\CCM 8701T\CIP 111112T</strain>
    </source>
</reference>
<keyword evidence="1" id="KW-1133">Transmembrane helix</keyword>
<name>A0A1W6D0G1_9RHOB</name>
<keyword evidence="1" id="KW-0812">Transmembrane</keyword>
<accession>A0A1W6D0G1</accession>
<dbReference type="STRING" id="1945662.B0A89_00485"/>
<evidence type="ECO:0000313" key="2">
    <source>
        <dbReference type="EMBL" id="ARJ70597.1"/>
    </source>
</evidence>
<keyword evidence="1" id="KW-0472">Membrane</keyword>
<evidence type="ECO:0000256" key="1">
    <source>
        <dbReference type="SAM" id="Phobius"/>
    </source>
</evidence>
<dbReference type="EMBL" id="CP020612">
    <property type="protein sequence ID" value="ARJ70597.1"/>
    <property type="molecule type" value="Genomic_DNA"/>
</dbReference>
<dbReference type="Proteomes" id="UP000193017">
    <property type="component" value="Chromosome"/>
</dbReference>
<dbReference type="OrthoDB" id="9808190at2"/>
<sequence>MPYEWSDDAGDGARRLLIWRHRSLTPQGFAWVIGTAAAALLMPLLAVLGRTAMWGLLPFAVIALAGLWGGVQHGWRGGGTREEVMLTRGRMSVTRHDPGRPARHWQGNPYWARLSIRGDGPVEDYLTLSDGARVIELGAFLSPEERRSLMQDLSAALADLRRAAP</sequence>
<feature type="transmembrane region" description="Helical" evidence="1">
    <location>
        <begin position="28"/>
        <end position="46"/>
    </location>
</feature>
<feature type="transmembrane region" description="Helical" evidence="1">
    <location>
        <begin position="52"/>
        <end position="71"/>
    </location>
</feature>
<evidence type="ECO:0008006" key="4">
    <source>
        <dbReference type="Google" id="ProtNLM"/>
    </source>
</evidence>
<organism evidence="2 3">
    <name type="scientific">Paracoccus contaminans</name>
    <dbReference type="NCBI Taxonomy" id="1945662"/>
    <lineage>
        <taxon>Bacteria</taxon>
        <taxon>Pseudomonadati</taxon>
        <taxon>Pseudomonadota</taxon>
        <taxon>Alphaproteobacteria</taxon>
        <taxon>Rhodobacterales</taxon>
        <taxon>Paracoccaceae</taxon>
        <taxon>Paracoccus</taxon>
    </lineage>
</organism>
<dbReference type="KEGG" id="pcon:B0A89_00485"/>
<dbReference type="Pfam" id="PF10003">
    <property type="entry name" value="DUF2244"/>
    <property type="match status" value="1"/>
</dbReference>
<evidence type="ECO:0000313" key="3">
    <source>
        <dbReference type="Proteomes" id="UP000193017"/>
    </source>
</evidence>
<protein>
    <recommendedName>
        <fullName evidence="4">DUF2244 domain-containing protein</fullName>
    </recommendedName>
</protein>
<dbReference type="InterPro" id="IPR019253">
    <property type="entry name" value="DUF2244_TM"/>
</dbReference>
<proteinExistence type="predicted"/>
<keyword evidence="3" id="KW-1185">Reference proteome</keyword>